<dbReference type="RefSeq" id="WP_012878705.1">
    <property type="nucleotide sequence ID" value="NC_013530.1"/>
</dbReference>
<reference evidence="2 3" key="2">
    <citation type="journal article" date="2010" name="Stand. Genomic Sci.">
        <title>Complete genome sequence of Xylanimonas cellulosilytica type strain (XIL07).</title>
        <authorList>
            <person name="Foster B."/>
            <person name="Pukall R."/>
            <person name="Abt B."/>
            <person name="Nolan M."/>
            <person name="Glavina Del Rio T."/>
            <person name="Chen F."/>
            <person name="Lucas S."/>
            <person name="Tice H."/>
            <person name="Pitluck S."/>
            <person name="Cheng J.-F."/>
            <person name="Chertkov O."/>
            <person name="Brettin T."/>
            <person name="Han C."/>
            <person name="Detter J.C."/>
            <person name="Bruce D."/>
            <person name="Goodwin L."/>
            <person name="Ivanova N."/>
            <person name="Mavromatis K."/>
            <person name="Pati A."/>
            <person name="Mikhailova N."/>
            <person name="Chen A."/>
            <person name="Palaniappan K."/>
            <person name="Land M."/>
            <person name="Hauser L."/>
            <person name="Chang Y.-J."/>
            <person name="Jeffries C.D."/>
            <person name="Chain P."/>
            <person name="Rohde M."/>
            <person name="Goeker M."/>
            <person name="Bristow J."/>
            <person name="Eisen J.A."/>
            <person name="Markowitz V."/>
            <person name="Hugenholtz P."/>
            <person name="Kyrpides N.C."/>
            <person name="Klenk H.-P."/>
            <person name="Lapidus A."/>
        </authorList>
    </citation>
    <scope>NUCLEOTIDE SEQUENCE [LARGE SCALE GENOMIC DNA]</scope>
    <source>
        <strain evidence="3">DSM 15894 / CECT 5975 / LMG 20990 / XIL07</strain>
    </source>
</reference>
<evidence type="ECO:0000313" key="3">
    <source>
        <dbReference type="Proteomes" id="UP000002255"/>
    </source>
</evidence>
<accession>D1BTI4</accession>
<sequence>MSTLRVRHHTQRRRLVGGARGPTPAESSRWFRAGLEPYEPTGDGVWLIRRLEVRTVVPSSESASAGGRRLAAAVARAVDDVVAAGPNPPDVLWFPDRAAYLAQWVLDLVRGCADGRWEYHGLTGGSPSGALHDVATAEPSVLLAALLSCGHSQLDEVVERIDPVDAAAIAHALATGSGAMDVRELAGVVRGLGEAGRLPAEVRQATLAVVLALARGDAVSPTAAACARDLVVVAGALAGRPALERAALARALAEGDWRTAAWAGASEAVAALVPWDPGNRRAAVAELAPREPAVNPDPGTEHASRFGGIYLLLPLLAELPLREATRGWPPLGAVLPDRIVAAVAIACVIGHARAGAVLADPGLQLALGLDGTGDDELAAWADGVTVAQRAALRAAFEPVLARRAPAIDADLADPGLLPTRLVGTRFASTARVAGAALLRELSFRLPGMAAAGADHLRRNVLAFEATVRVGDDDEPVVVLLGHPPLGLLLNLTGMDRCRFRLEATGEREWVLTRRG</sequence>
<proteinExistence type="predicted"/>
<dbReference type="EMBL" id="CP001821">
    <property type="protein sequence ID" value="ACZ30963.1"/>
    <property type="molecule type" value="Genomic_DNA"/>
</dbReference>
<dbReference type="OrthoDB" id="10020059at2"/>
<evidence type="ECO:0000256" key="1">
    <source>
        <dbReference type="SAM" id="MobiDB-lite"/>
    </source>
</evidence>
<keyword evidence="3" id="KW-1185">Reference proteome</keyword>
<organism evidence="2 3">
    <name type="scientific">Xylanimonas cellulosilytica (strain DSM 15894 / JCM 12276 / CECT 5975 / KCTC 9989 / LMG 20990 / NBRC 107835 / XIL07)</name>
    <dbReference type="NCBI Taxonomy" id="446471"/>
    <lineage>
        <taxon>Bacteria</taxon>
        <taxon>Bacillati</taxon>
        <taxon>Actinomycetota</taxon>
        <taxon>Actinomycetes</taxon>
        <taxon>Micrococcales</taxon>
        <taxon>Promicromonosporaceae</taxon>
        <taxon>Xylanimonas</taxon>
    </lineage>
</organism>
<feature type="region of interest" description="Disordered" evidence="1">
    <location>
        <begin position="1"/>
        <end position="26"/>
    </location>
</feature>
<feature type="compositionally biased region" description="Basic residues" evidence="1">
    <location>
        <begin position="1"/>
        <end position="15"/>
    </location>
</feature>
<dbReference type="Proteomes" id="UP000002255">
    <property type="component" value="Chromosome"/>
</dbReference>
<dbReference type="KEGG" id="xce:Xcel_1944"/>
<evidence type="ECO:0000313" key="2">
    <source>
        <dbReference type="EMBL" id="ACZ30963.1"/>
    </source>
</evidence>
<dbReference type="AlphaFoldDB" id="D1BTI4"/>
<reference evidence="3" key="1">
    <citation type="submission" date="2009-11" db="EMBL/GenBank/DDBJ databases">
        <title>The complete chromosome of Xylanimonas cellulosilytica DSM 15894.</title>
        <authorList>
            <consortium name="US DOE Joint Genome Institute (JGI-PGF)"/>
            <person name="Lucas S."/>
            <person name="Copeland A."/>
            <person name="Lapidus A."/>
            <person name="Glavina del Rio T."/>
            <person name="Dalin E."/>
            <person name="Tice H."/>
            <person name="Bruce D."/>
            <person name="Goodwin L."/>
            <person name="Pitluck S."/>
            <person name="Kyrpides N."/>
            <person name="Mavromatis K."/>
            <person name="Ivanova N."/>
            <person name="Mikhailova N."/>
            <person name="Foster B."/>
            <person name="Clum A."/>
            <person name="Brettin T."/>
            <person name="Detter J.C."/>
            <person name="Han C."/>
            <person name="Larimer F."/>
            <person name="Land M."/>
            <person name="Hauser L."/>
            <person name="Markowitz V."/>
            <person name="Cheng J.F."/>
            <person name="Hugenholtz P."/>
            <person name="Woyke T."/>
            <person name="Wu D."/>
            <person name="Gehrich-Schroeter G."/>
            <person name="Schneider S."/>
            <person name="Pukall S.R."/>
            <person name="Klenk H.P."/>
            <person name="Eisen J.A."/>
        </authorList>
    </citation>
    <scope>NUCLEOTIDE SEQUENCE [LARGE SCALE GENOMIC DNA]</scope>
    <source>
        <strain evidence="3">DSM 15894 / CECT 5975 / LMG 20990 / XIL07</strain>
    </source>
</reference>
<gene>
    <name evidence="2" type="ordered locus">Xcel_1944</name>
</gene>
<name>D1BTI4_XYLCX</name>
<dbReference type="STRING" id="446471.Xcel_1944"/>
<dbReference type="HOGENOM" id="CLU_528860_0_0_11"/>
<protein>
    <submittedName>
        <fullName evidence="2">Uncharacterized protein</fullName>
    </submittedName>
</protein>